<dbReference type="EMBL" id="SDEE01000171">
    <property type="protein sequence ID" value="RXW20005.1"/>
    <property type="molecule type" value="Genomic_DNA"/>
</dbReference>
<organism evidence="3 4">
    <name type="scientific">Candolleomyces aberdarensis</name>
    <dbReference type="NCBI Taxonomy" id="2316362"/>
    <lineage>
        <taxon>Eukaryota</taxon>
        <taxon>Fungi</taxon>
        <taxon>Dikarya</taxon>
        <taxon>Basidiomycota</taxon>
        <taxon>Agaricomycotina</taxon>
        <taxon>Agaricomycetes</taxon>
        <taxon>Agaricomycetidae</taxon>
        <taxon>Agaricales</taxon>
        <taxon>Agaricineae</taxon>
        <taxon>Psathyrellaceae</taxon>
        <taxon>Candolleomyces</taxon>
    </lineage>
</organism>
<feature type="transmembrane region" description="Helical" evidence="2">
    <location>
        <begin position="6"/>
        <end position="25"/>
    </location>
</feature>
<dbReference type="OrthoDB" id="3227921at2759"/>
<evidence type="ECO:0000256" key="1">
    <source>
        <dbReference type="SAM" id="MobiDB-lite"/>
    </source>
</evidence>
<keyword evidence="2" id="KW-1133">Transmembrane helix</keyword>
<feature type="transmembrane region" description="Helical" evidence="2">
    <location>
        <begin position="37"/>
        <end position="60"/>
    </location>
</feature>
<protein>
    <submittedName>
        <fullName evidence="3">Uncharacterized protein</fullName>
    </submittedName>
</protein>
<keyword evidence="4" id="KW-1185">Reference proteome</keyword>
<evidence type="ECO:0000313" key="4">
    <source>
        <dbReference type="Proteomes" id="UP000290288"/>
    </source>
</evidence>
<evidence type="ECO:0000313" key="3">
    <source>
        <dbReference type="EMBL" id="RXW20005.1"/>
    </source>
</evidence>
<dbReference type="AlphaFoldDB" id="A0A4Q2DMQ4"/>
<keyword evidence="2" id="KW-0812">Transmembrane</keyword>
<feature type="region of interest" description="Disordered" evidence="1">
    <location>
        <begin position="531"/>
        <end position="669"/>
    </location>
</feature>
<feature type="transmembrane region" description="Helical" evidence="2">
    <location>
        <begin position="435"/>
        <end position="458"/>
    </location>
</feature>
<feature type="compositionally biased region" description="Low complexity" evidence="1">
    <location>
        <begin position="578"/>
        <end position="587"/>
    </location>
</feature>
<feature type="transmembrane region" description="Helical" evidence="2">
    <location>
        <begin position="162"/>
        <end position="184"/>
    </location>
</feature>
<proteinExistence type="predicted"/>
<evidence type="ECO:0000256" key="2">
    <source>
        <dbReference type="SAM" id="Phobius"/>
    </source>
</evidence>
<keyword evidence="2" id="KW-0472">Membrane</keyword>
<gene>
    <name evidence="3" type="ORF">EST38_g5839</name>
</gene>
<name>A0A4Q2DMQ4_9AGAR</name>
<accession>A0A4Q2DMQ4</accession>
<dbReference type="Proteomes" id="UP000290288">
    <property type="component" value="Unassembled WGS sequence"/>
</dbReference>
<feature type="compositionally biased region" description="Acidic residues" evidence="1">
    <location>
        <begin position="558"/>
        <end position="567"/>
    </location>
</feature>
<feature type="transmembrane region" description="Helical" evidence="2">
    <location>
        <begin position="72"/>
        <end position="92"/>
    </location>
</feature>
<feature type="compositionally biased region" description="Basic and acidic residues" evidence="1">
    <location>
        <begin position="543"/>
        <end position="557"/>
    </location>
</feature>
<sequence length="669" mass="74922">MTFEIYWQAIPGAVIFGLIVLHHLLSAFGPRFIPLFTWLDLLLMLSELAFGIVAVVGFSAYVENYRWFPKRAIGGIFSICMLTVLLAVLLCAKVIQLVDARGSTFAQRLDILRDRVSDGPGQERLRRLSGEESISWWRYPIHVLFGRKIWERKLPGEPFWIAFLRGLLALLVIASLAIFGLFEIVLEPVSEMGLTPHRVFRSEYLPLTFNSTTPIVWNVIVVWEKHSGAPQRLREAISLSPLWSVPAGKDPSRGPFGPECDIIEATQDMLPNYVNLKYVEVVIFHCPPRVPIPPDQAYSFHPLSHNRAHTRPNLFLEANFTGLMAPGVFPNTRADMISDSLKVYLALTNNTEDALLTTRPIPLLPGSNLVGVADLMLYDTFMIADIPYTGPEPGVNDPRFRIRVPTGTDVATLRIACQSDPREWTVIQDYRNKSILGGIAALGGLGAFLSIFFVIWFGNSLLGIVYRTKPLTPFGIFHHLENQKARLSTSTNEKYGALRSDLQSLKANPGLLTFIFDTLIDLDIVAEEHPHRVSSRRSRKAKLRDVERDRTMEHQGLDEDEDQEEEVDARIQELEEPSSSSRSSIWRRSNDNGAESVSSDSDSDNEGQRPCESISKETSQPLLDEDERRPLVASSASSRGSPKKKTSPTGSIRLPNNSDASTAHQEVQQ</sequence>
<feature type="compositionally biased region" description="Basic residues" evidence="1">
    <location>
        <begin position="532"/>
        <end position="542"/>
    </location>
</feature>
<comment type="caution">
    <text evidence="3">The sequence shown here is derived from an EMBL/GenBank/DDBJ whole genome shotgun (WGS) entry which is preliminary data.</text>
</comment>
<feature type="compositionally biased region" description="Polar residues" evidence="1">
    <location>
        <begin position="647"/>
        <end position="669"/>
    </location>
</feature>
<reference evidence="3 4" key="1">
    <citation type="submission" date="2019-01" db="EMBL/GenBank/DDBJ databases">
        <title>Draft genome sequence of Psathyrella aberdarensis IHI B618.</title>
        <authorList>
            <person name="Buettner E."/>
            <person name="Kellner H."/>
        </authorList>
    </citation>
    <scope>NUCLEOTIDE SEQUENCE [LARGE SCALE GENOMIC DNA]</scope>
    <source>
        <strain evidence="3 4">IHI B618</strain>
    </source>
</reference>